<dbReference type="RefSeq" id="XP_003959283.1">
    <property type="nucleotide sequence ID" value="XM_003959234.1"/>
</dbReference>
<dbReference type="AlphaFoldDB" id="H2B0J8"/>
<organism evidence="1 2">
    <name type="scientific">Kazachstania africana (strain ATCC 22294 / BCRC 22015 / CBS 2517 / CECT 1963 / NBRC 1671 / NRRL Y-8276)</name>
    <name type="common">Yeast</name>
    <name type="synonym">Kluyveromyces africanus</name>
    <dbReference type="NCBI Taxonomy" id="1071382"/>
    <lineage>
        <taxon>Eukaryota</taxon>
        <taxon>Fungi</taxon>
        <taxon>Dikarya</taxon>
        <taxon>Ascomycota</taxon>
        <taxon>Saccharomycotina</taxon>
        <taxon>Saccharomycetes</taxon>
        <taxon>Saccharomycetales</taxon>
        <taxon>Saccharomycetaceae</taxon>
        <taxon>Kazachstania</taxon>
    </lineage>
</organism>
<dbReference type="GeneID" id="13883798"/>
<dbReference type="KEGG" id="kaf:KAFR_0J00800"/>
<sequence length="171" mass="20393">MSDRILSKFSSWKKYKNRGNRGGPVRRASIRRVDYTSVQELRSHKFIFHRGFTSRRDSLKRARKFSNKNELQSIMRYINLSQMNIKEIVTAPLMTIFQPLHNNSVVVPRRTVRTSVYKRRSIRRAATLPASLRSNHSRYSSNKRIKLLRLWKEYLLLVILQRVHLRINLLT</sequence>
<gene>
    <name evidence="1" type="primary">KAFR0J00800</name>
    <name evidence="1" type="ORF">KAFR_0J00800</name>
</gene>
<dbReference type="InParanoid" id="H2B0J8"/>
<dbReference type="STRING" id="1071382.H2B0J8"/>
<reference evidence="1 2" key="1">
    <citation type="journal article" date="2011" name="Proc. Natl. Acad. Sci. U.S.A.">
        <title>Evolutionary erosion of yeast sex chromosomes by mating-type switching accidents.</title>
        <authorList>
            <person name="Gordon J.L."/>
            <person name="Armisen D."/>
            <person name="Proux-Wera E."/>
            <person name="Oheigeartaigh S.S."/>
            <person name="Byrne K.P."/>
            <person name="Wolfe K.H."/>
        </authorList>
    </citation>
    <scope>NUCLEOTIDE SEQUENCE [LARGE SCALE GENOMIC DNA]</scope>
    <source>
        <strain evidence="2">ATCC 22294 / BCRC 22015 / CBS 2517 / CECT 1963 / NBRC 1671 / NRRL Y-8276</strain>
    </source>
</reference>
<evidence type="ECO:0000313" key="2">
    <source>
        <dbReference type="Proteomes" id="UP000005220"/>
    </source>
</evidence>
<dbReference type="EMBL" id="HE650830">
    <property type="protein sequence ID" value="CCF60148.1"/>
    <property type="molecule type" value="Genomic_DNA"/>
</dbReference>
<proteinExistence type="predicted"/>
<protein>
    <submittedName>
        <fullName evidence="1">Uncharacterized protein</fullName>
    </submittedName>
</protein>
<accession>H2B0J8</accession>
<dbReference type="Proteomes" id="UP000005220">
    <property type="component" value="Chromosome 10"/>
</dbReference>
<name>H2B0J8_KAZAF</name>
<dbReference type="OrthoDB" id="4066630at2759"/>
<keyword evidence="2" id="KW-1185">Reference proteome</keyword>
<evidence type="ECO:0000313" key="1">
    <source>
        <dbReference type="EMBL" id="CCF60148.1"/>
    </source>
</evidence>
<dbReference type="HOGENOM" id="CLU_1563100_0_0_1"/>
<dbReference type="FunCoup" id="H2B0J8">
    <property type="interactions" value="103"/>
</dbReference>
<dbReference type="eggNOG" id="ENOG502SAJ9">
    <property type="taxonomic scope" value="Eukaryota"/>
</dbReference>